<proteinExistence type="predicted"/>
<dbReference type="AlphaFoldDB" id="A0A6H9UWC8"/>
<dbReference type="GO" id="GO:0005524">
    <property type="term" value="F:ATP binding"/>
    <property type="evidence" value="ECO:0007669"/>
    <property type="project" value="UniProtKB-KW"/>
</dbReference>
<feature type="domain" description="Histidine kinase/HSP90-like ATPase" evidence="2">
    <location>
        <begin position="16"/>
        <end position="113"/>
    </location>
</feature>
<sequence length="226" mass="24461">MTQETCVARKPWDLAFTAEPTEVAGLRRVMRLHLSIWGLHDLIDDAQLCVSELVSNVITHLGPGTPATLSVSMNGVHLRIEVHDPDTRALPTLLDVNADSEAGRGMALVDAVAARWGVQLCLDRKVTWCELATGLTSPNGHVEGPGVQRAQDLLEFYGGAKPPLRLASGQVGRAVAEESVIEVITDFLHWLRAHGCDVDEVLDRAQTRYEAGLDGYGDGLSCCSRT</sequence>
<dbReference type="PANTHER" id="PTHR35526:SF3">
    <property type="entry name" value="ANTI-SIGMA-F FACTOR RSBW"/>
    <property type="match status" value="1"/>
</dbReference>
<gene>
    <name evidence="3" type="ORF">F7R91_28170</name>
</gene>
<reference evidence="3 4" key="1">
    <citation type="submission" date="2019-09" db="EMBL/GenBank/DDBJ databases">
        <title>Screening of Novel Bioactive Compounds from Soil-Associated.</title>
        <authorList>
            <person name="Zhao S."/>
        </authorList>
    </citation>
    <scope>NUCLEOTIDE SEQUENCE [LARGE SCALE GENOMIC DNA]</scope>
    <source>
        <strain evidence="3 4">HIT-DPA4</strain>
    </source>
</reference>
<evidence type="ECO:0000313" key="4">
    <source>
        <dbReference type="Proteomes" id="UP000442707"/>
    </source>
</evidence>
<dbReference type="SUPFAM" id="SSF55874">
    <property type="entry name" value="ATPase domain of HSP90 chaperone/DNA topoisomerase II/histidine kinase"/>
    <property type="match status" value="1"/>
</dbReference>
<evidence type="ECO:0000313" key="3">
    <source>
        <dbReference type="EMBL" id="KAB1142676.1"/>
    </source>
</evidence>
<dbReference type="GO" id="GO:0004674">
    <property type="term" value="F:protein serine/threonine kinase activity"/>
    <property type="evidence" value="ECO:0007669"/>
    <property type="project" value="UniProtKB-KW"/>
</dbReference>
<keyword evidence="4" id="KW-1185">Reference proteome</keyword>
<keyword evidence="1" id="KW-0808">Transferase</keyword>
<dbReference type="Pfam" id="PF13581">
    <property type="entry name" value="HATPase_c_2"/>
    <property type="match status" value="1"/>
</dbReference>
<comment type="caution">
    <text evidence="3">The sequence shown here is derived from an EMBL/GenBank/DDBJ whole genome shotgun (WGS) entry which is preliminary data.</text>
</comment>
<organism evidence="3 4">
    <name type="scientific">Streptomyces luteolifulvus</name>
    <dbReference type="NCBI Taxonomy" id="2615112"/>
    <lineage>
        <taxon>Bacteria</taxon>
        <taxon>Bacillati</taxon>
        <taxon>Actinomycetota</taxon>
        <taxon>Actinomycetes</taxon>
        <taxon>Kitasatosporales</taxon>
        <taxon>Streptomycetaceae</taxon>
        <taxon>Streptomyces</taxon>
    </lineage>
</organism>
<evidence type="ECO:0000256" key="1">
    <source>
        <dbReference type="ARBA" id="ARBA00022527"/>
    </source>
</evidence>
<keyword evidence="1" id="KW-0723">Serine/threonine-protein kinase</keyword>
<dbReference type="Proteomes" id="UP000442707">
    <property type="component" value="Unassembled WGS sequence"/>
</dbReference>
<protein>
    <submittedName>
        <fullName evidence="3">ATP-binding protein</fullName>
    </submittedName>
</protein>
<dbReference type="PANTHER" id="PTHR35526">
    <property type="entry name" value="ANTI-SIGMA-F FACTOR RSBW-RELATED"/>
    <property type="match status" value="1"/>
</dbReference>
<dbReference type="RefSeq" id="WP_150952836.1">
    <property type="nucleotide sequence ID" value="NZ_VZRB01000023.1"/>
</dbReference>
<keyword evidence="1" id="KW-0418">Kinase</keyword>
<dbReference type="EMBL" id="VZRB01000023">
    <property type="protein sequence ID" value="KAB1142676.1"/>
    <property type="molecule type" value="Genomic_DNA"/>
</dbReference>
<dbReference type="CDD" id="cd16936">
    <property type="entry name" value="HATPase_RsbW-like"/>
    <property type="match status" value="1"/>
</dbReference>
<dbReference type="InterPro" id="IPR003594">
    <property type="entry name" value="HATPase_dom"/>
</dbReference>
<dbReference type="InterPro" id="IPR050267">
    <property type="entry name" value="Anti-sigma-factor_SerPK"/>
</dbReference>
<keyword evidence="3" id="KW-0547">Nucleotide-binding</keyword>
<dbReference type="Gene3D" id="3.30.565.10">
    <property type="entry name" value="Histidine kinase-like ATPase, C-terminal domain"/>
    <property type="match status" value="1"/>
</dbReference>
<accession>A0A6H9UWC8</accession>
<name>A0A6H9UWC8_9ACTN</name>
<dbReference type="InterPro" id="IPR036890">
    <property type="entry name" value="HATPase_C_sf"/>
</dbReference>
<keyword evidence="3" id="KW-0067">ATP-binding</keyword>
<evidence type="ECO:0000259" key="2">
    <source>
        <dbReference type="Pfam" id="PF13581"/>
    </source>
</evidence>